<dbReference type="FunCoup" id="A0A6I8USH1">
    <property type="interactions" value="46"/>
</dbReference>
<reference evidence="8" key="2">
    <citation type="submission" date="2025-08" db="UniProtKB">
        <authorList>
            <consortium name="RefSeq"/>
        </authorList>
    </citation>
    <scope>IDENTIFICATION</scope>
    <source>
        <strain evidence="8">MV-25-SWS-2005</strain>
        <tissue evidence="8">Whole body</tissue>
    </source>
</reference>
<dbReference type="GO" id="GO:0005886">
    <property type="term" value="C:plasma membrane"/>
    <property type="evidence" value="ECO:0007669"/>
    <property type="project" value="TreeGrafter"/>
</dbReference>
<evidence type="ECO:0000313" key="7">
    <source>
        <dbReference type="Proteomes" id="UP000001819"/>
    </source>
</evidence>
<evidence type="ECO:0000313" key="8">
    <source>
        <dbReference type="RefSeq" id="XP_001360223.4"/>
    </source>
</evidence>
<protein>
    <submittedName>
        <fullName evidence="8">23 kDa integral membrane protein</fullName>
    </submittedName>
</protein>
<gene>
    <name evidence="8" type="primary">TM4SF</name>
</gene>
<dbReference type="PANTHER" id="PTHR19282">
    <property type="entry name" value="TETRASPANIN"/>
    <property type="match status" value="1"/>
</dbReference>
<dbReference type="AlphaFoldDB" id="A0A6I8USH1"/>
<feature type="transmembrane region" description="Helical" evidence="6">
    <location>
        <begin position="222"/>
        <end position="251"/>
    </location>
</feature>
<accession>A0A6I8USH1</accession>
<keyword evidence="2 6" id="KW-0812">Transmembrane</keyword>
<dbReference type="RefSeq" id="XP_001360223.4">
    <property type="nucleotide sequence ID" value="XM_001360186.4"/>
</dbReference>
<dbReference type="PANTHER" id="PTHR19282:SF505">
    <property type="entry name" value="TRANSMEMBRANE 4 SUPERFAMILY, ISOFORM C"/>
    <property type="match status" value="1"/>
</dbReference>
<dbReference type="SUPFAM" id="SSF48652">
    <property type="entry name" value="Tetraspanin"/>
    <property type="match status" value="1"/>
</dbReference>
<comment type="subcellular location">
    <subcellularLocation>
        <location evidence="1">Membrane</location>
        <topology evidence="1">Multi-pass membrane protein</topology>
    </subcellularLocation>
</comment>
<evidence type="ECO:0000256" key="3">
    <source>
        <dbReference type="ARBA" id="ARBA00022989"/>
    </source>
</evidence>
<dbReference type="KEGG" id="dpo:4803510"/>
<organism evidence="7 8">
    <name type="scientific">Drosophila pseudoobscura pseudoobscura</name>
    <name type="common">Fruit fly</name>
    <dbReference type="NCBI Taxonomy" id="46245"/>
    <lineage>
        <taxon>Eukaryota</taxon>
        <taxon>Metazoa</taxon>
        <taxon>Ecdysozoa</taxon>
        <taxon>Arthropoda</taxon>
        <taxon>Hexapoda</taxon>
        <taxon>Insecta</taxon>
        <taxon>Pterygota</taxon>
        <taxon>Neoptera</taxon>
        <taxon>Endopterygota</taxon>
        <taxon>Diptera</taxon>
        <taxon>Brachycera</taxon>
        <taxon>Muscomorpha</taxon>
        <taxon>Ephydroidea</taxon>
        <taxon>Drosophilidae</taxon>
        <taxon>Drosophila</taxon>
        <taxon>Sophophora</taxon>
    </lineage>
</organism>
<dbReference type="InParanoid" id="A0A6I8USH1"/>
<sequence>MQTARYSTESTRKFEDSRRTTTMALPKKIKCFKYLVYSYVFLLALTGAAQIFLGTSLLWGHSVYYGIVQNKLWAPAAILLCLGPVTFILCWMGCQATNQRKRCLLGMFSALLVACICVQFIICGWSLAMRENLPTSVEIFIDDSFVEFLDKFSRTKVDNLHLWNRMQSQLQCCGVDGPLDYRRLSLPWSCCSRPEHAYESACDTHYKRGCLAVVSEQIKNRLLITAFGAAIIAIFQSLGIFCAVHLTILFGKNDNTHPINMNRKKKQQQFLPLTIQDKRHDLPSPINLSPSAPGQRVLKTNLPSAMQHK</sequence>
<feature type="transmembrane region" description="Helical" evidence="6">
    <location>
        <begin position="34"/>
        <end position="60"/>
    </location>
</feature>
<feature type="transmembrane region" description="Helical" evidence="6">
    <location>
        <begin position="72"/>
        <end position="92"/>
    </location>
</feature>
<dbReference type="CDD" id="cd03156">
    <property type="entry name" value="uroplakin_I_like_LEL"/>
    <property type="match status" value="1"/>
</dbReference>
<evidence type="ECO:0000256" key="4">
    <source>
        <dbReference type="ARBA" id="ARBA00023136"/>
    </source>
</evidence>
<name>A0A6I8USH1_DROPS</name>
<dbReference type="Bgee" id="FBgn0070958">
    <property type="expression patterns" value="Expressed in insect adult head and 1 other cell type or tissue"/>
</dbReference>
<dbReference type="InterPro" id="IPR018499">
    <property type="entry name" value="Tetraspanin/Peripherin"/>
</dbReference>
<reference evidence="7" key="1">
    <citation type="submission" date="2024-06" db="UniProtKB">
        <authorList>
            <consortium name="RefSeq"/>
        </authorList>
    </citation>
    <scope>NUCLEOTIDE SEQUENCE [LARGE SCALE GENOMIC DNA]</scope>
    <source>
        <strain evidence="7">MV2-25</strain>
    </source>
</reference>
<dbReference type="Gene3D" id="1.10.1450.10">
    <property type="entry name" value="Tetraspanin"/>
    <property type="match status" value="1"/>
</dbReference>
<evidence type="ECO:0000256" key="1">
    <source>
        <dbReference type="ARBA" id="ARBA00004141"/>
    </source>
</evidence>
<evidence type="ECO:0000256" key="2">
    <source>
        <dbReference type="ARBA" id="ARBA00022692"/>
    </source>
</evidence>
<keyword evidence="7" id="KW-1185">Reference proteome</keyword>
<dbReference type="Pfam" id="PF00335">
    <property type="entry name" value="Tetraspanin"/>
    <property type="match status" value="1"/>
</dbReference>
<dbReference type="InterPro" id="IPR008952">
    <property type="entry name" value="Tetraspanin_EC2_sf"/>
</dbReference>
<feature type="transmembrane region" description="Helical" evidence="6">
    <location>
        <begin position="104"/>
        <end position="128"/>
    </location>
</feature>
<dbReference type="PRINTS" id="PR00259">
    <property type="entry name" value="TMFOUR"/>
</dbReference>
<feature type="region of interest" description="Disordered" evidence="5">
    <location>
        <begin position="282"/>
        <end position="309"/>
    </location>
</feature>
<evidence type="ECO:0000256" key="6">
    <source>
        <dbReference type="SAM" id="Phobius"/>
    </source>
</evidence>
<keyword evidence="4 6" id="KW-0472">Membrane</keyword>
<proteinExistence type="predicted"/>
<evidence type="ECO:0000256" key="5">
    <source>
        <dbReference type="SAM" id="MobiDB-lite"/>
    </source>
</evidence>
<dbReference type="FunFam" id="1.10.1450.10:FF:000032">
    <property type="entry name" value="Tetraspanin"/>
    <property type="match status" value="1"/>
</dbReference>
<dbReference type="Proteomes" id="UP000001819">
    <property type="component" value="Chromosome 3"/>
</dbReference>
<keyword evidence="3 6" id="KW-1133">Transmembrane helix</keyword>